<dbReference type="EMBL" id="CP111025">
    <property type="protein sequence ID" value="WAR26348.1"/>
    <property type="molecule type" value="Genomic_DNA"/>
</dbReference>
<proteinExistence type="predicted"/>
<evidence type="ECO:0000313" key="1">
    <source>
        <dbReference type="EMBL" id="WAR26348.1"/>
    </source>
</evidence>
<evidence type="ECO:0000313" key="2">
    <source>
        <dbReference type="Proteomes" id="UP001164746"/>
    </source>
</evidence>
<dbReference type="Pfam" id="PF00090">
    <property type="entry name" value="TSP_1"/>
    <property type="match status" value="1"/>
</dbReference>
<dbReference type="PROSITE" id="PS50092">
    <property type="entry name" value="TSP1"/>
    <property type="match status" value="1"/>
</dbReference>
<name>A0ABY7FZM1_MYAAR</name>
<dbReference type="Gene3D" id="2.20.100.10">
    <property type="entry name" value="Thrombospondin type-1 (TSP1) repeat"/>
    <property type="match status" value="1"/>
</dbReference>
<dbReference type="InterPro" id="IPR036383">
    <property type="entry name" value="TSP1_rpt_sf"/>
</dbReference>
<accession>A0ABY7FZM1</accession>
<organism evidence="1 2">
    <name type="scientific">Mya arenaria</name>
    <name type="common">Soft-shell clam</name>
    <dbReference type="NCBI Taxonomy" id="6604"/>
    <lineage>
        <taxon>Eukaryota</taxon>
        <taxon>Metazoa</taxon>
        <taxon>Spiralia</taxon>
        <taxon>Lophotrochozoa</taxon>
        <taxon>Mollusca</taxon>
        <taxon>Bivalvia</taxon>
        <taxon>Autobranchia</taxon>
        <taxon>Heteroconchia</taxon>
        <taxon>Euheterodonta</taxon>
        <taxon>Imparidentia</taxon>
        <taxon>Neoheterodontei</taxon>
        <taxon>Myida</taxon>
        <taxon>Myoidea</taxon>
        <taxon>Myidae</taxon>
        <taxon>Mya</taxon>
    </lineage>
</organism>
<protein>
    <submittedName>
        <fullName evidence="1">Uncharacterized protein</fullName>
    </submittedName>
</protein>
<dbReference type="SUPFAM" id="SSF82895">
    <property type="entry name" value="TSP-1 type 1 repeat"/>
    <property type="match status" value="1"/>
</dbReference>
<keyword evidence="2" id="KW-1185">Reference proteome</keyword>
<dbReference type="InterPro" id="IPR000884">
    <property type="entry name" value="TSP1_rpt"/>
</dbReference>
<sequence length="157" mass="17549">MFNYRGFVTNNCVQCNFMADGVIGQLGRSAMLHVRTATSSACAHVLTLHLHMEETPAEETASRCFNVHCLHVHVLVTLNTSFKKRKDNQTVRFKKHKNQLFFKPIVSFVAWSAWFDGDCSVTCGVGTMSRLRFCSSGHDEDCLGSPFDSYSCTKPGC</sequence>
<reference evidence="1" key="1">
    <citation type="submission" date="2022-11" db="EMBL/GenBank/DDBJ databases">
        <title>Centuries of genome instability and evolution in soft-shell clam transmissible cancer (bioRxiv).</title>
        <authorList>
            <person name="Hart S.F.M."/>
            <person name="Yonemitsu M.A."/>
            <person name="Giersch R.M."/>
            <person name="Beal B.F."/>
            <person name="Arriagada G."/>
            <person name="Davis B.W."/>
            <person name="Ostrander E.A."/>
            <person name="Goff S.P."/>
            <person name="Metzger M.J."/>
        </authorList>
    </citation>
    <scope>NUCLEOTIDE SEQUENCE</scope>
    <source>
        <strain evidence="1">MELC-2E11</strain>
        <tissue evidence="1">Siphon/mantle</tissue>
    </source>
</reference>
<gene>
    <name evidence="1" type="ORF">MAR_012052</name>
</gene>
<dbReference type="Proteomes" id="UP001164746">
    <property type="component" value="Chromosome 14"/>
</dbReference>